<feature type="region of interest" description="Disordered" evidence="2">
    <location>
        <begin position="356"/>
        <end position="438"/>
    </location>
</feature>
<comment type="caution">
    <text evidence="3">The sequence shown here is derived from an EMBL/GenBank/DDBJ whole genome shotgun (WGS) entry which is preliminary data.</text>
</comment>
<feature type="repeat" description="ANK" evidence="1">
    <location>
        <begin position="120"/>
        <end position="152"/>
    </location>
</feature>
<feature type="region of interest" description="Disordered" evidence="2">
    <location>
        <begin position="457"/>
        <end position="531"/>
    </location>
</feature>
<gene>
    <name evidence="3" type="ORF">FSP39_017529</name>
</gene>
<organism evidence="3 4">
    <name type="scientific">Pinctada imbricata</name>
    <name type="common">Atlantic pearl-oyster</name>
    <name type="synonym">Pinctada martensii</name>
    <dbReference type="NCBI Taxonomy" id="66713"/>
    <lineage>
        <taxon>Eukaryota</taxon>
        <taxon>Metazoa</taxon>
        <taxon>Spiralia</taxon>
        <taxon>Lophotrochozoa</taxon>
        <taxon>Mollusca</taxon>
        <taxon>Bivalvia</taxon>
        <taxon>Autobranchia</taxon>
        <taxon>Pteriomorphia</taxon>
        <taxon>Pterioida</taxon>
        <taxon>Pterioidea</taxon>
        <taxon>Pteriidae</taxon>
        <taxon>Pinctada</taxon>
    </lineage>
</organism>
<reference evidence="3" key="1">
    <citation type="submission" date="2019-08" db="EMBL/GenBank/DDBJ databases">
        <title>The improved chromosome-level genome for the pearl oyster Pinctada fucata martensii using PacBio sequencing and Hi-C.</title>
        <authorList>
            <person name="Zheng Z."/>
        </authorList>
    </citation>
    <scope>NUCLEOTIDE SEQUENCE</scope>
    <source>
        <strain evidence="3">ZZ-2019</strain>
        <tissue evidence="3">Adductor muscle</tissue>
    </source>
</reference>
<dbReference type="PROSITE" id="PS50088">
    <property type="entry name" value="ANK_REPEAT"/>
    <property type="match status" value="1"/>
</dbReference>
<dbReference type="InterPro" id="IPR036770">
    <property type="entry name" value="Ankyrin_rpt-contain_sf"/>
</dbReference>
<dbReference type="AlphaFoldDB" id="A0AA89C6Y1"/>
<protein>
    <submittedName>
        <fullName evidence="3">Uncharacterized protein</fullName>
    </submittedName>
</protein>
<feature type="compositionally biased region" description="Basic and acidic residues" evidence="2">
    <location>
        <begin position="370"/>
        <end position="396"/>
    </location>
</feature>
<dbReference type="SMART" id="SM00248">
    <property type="entry name" value="ANK"/>
    <property type="match status" value="5"/>
</dbReference>
<dbReference type="Proteomes" id="UP001186944">
    <property type="component" value="Unassembled WGS sequence"/>
</dbReference>
<dbReference type="PANTHER" id="PTHR46224:SF64">
    <property type="entry name" value="IQ MOTIF AND ANKYRIN REPEAT DOMAIN-CONTAINING PROTEIN 1"/>
    <property type="match status" value="1"/>
</dbReference>
<keyword evidence="4" id="KW-1185">Reference proteome</keyword>
<feature type="compositionally biased region" description="Basic and acidic residues" evidence="2">
    <location>
        <begin position="410"/>
        <end position="427"/>
    </location>
</feature>
<dbReference type="Pfam" id="PF12796">
    <property type="entry name" value="Ank_2"/>
    <property type="match status" value="1"/>
</dbReference>
<feature type="compositionally biased region" description="Basic and acidic residues" evidence="2">
    <location>
        <begin position="475"/>
        <end position="498"/>
    </location>
</feature>
<feature type="region of interest" description="Disordered" evidence="2">
    <location>
        <begin position="887"/>
        <end position="920"/>
    </location>
</feature>
<dbReference type="EMBL" id="VSWD01000001">
    <property type="protein sequence ID" value="KAK3108865.1"/>
    <property type="molecule type" value="Genomic_DNA"/>
</dbReference>
<dbReference type="InterPro" id="IPR002110">
    <property type="entry name" value="Ankyrin_rpt"/>
</dbReference>
<sequence>MKPPSKLKYVDHDRSYKREKLINKYVNTISISTMKPKLRDVENHENKKVYAILNKYLEEENLLEFQKTLLRFDKWDKQKVIRNVEVLYGSTVKRMVQRQNLSFLKYLIDTCSADINMPEDGMTPMWVAFNKGYIKFVIYLIGKGAKLQSLYNSRHILFEACKKRHLRLVEFILRQGNININMEDDNGYNCAYDLYVPKREVKGIKGKRKKMPPPSKFLSLLLKKGLDPNHINNRCEPLLKFVIDRRNLPSLKLLEKYGANLNETVPKIPAIVHAAMKANGRKVVDHLLESDHIYDEDKVYAANALALQVTGDEQLKYFLKAIEIRNKHWPDFDYANYKDSSEGCRILCTSKKSETTDGESSMEVCNTSVSEEKRSPKNSEESEENTAKIEDGERKVGKTVNEEMEGGVIRTEEDRNKGEGRELRSKSGGDSSCERKRKIGNEIEEVPVKKSCQMLEGDKKSVKEDKEEEIEVEEGDKMKKSEDTLREEEREEDLKEMRSNSVELDDSKISDMNENEDSKIGNSEDYSDEEDEVDPIFPNIMKETAEDMIKVAKNPLELKLYMVDIAAYIWDHVFKIDFGPVMRSIQKSISDQVRMGRKEFMLPLLKAFTIRYDHDMIAYIFHPALKEVTALIKENGCDEKVFEFSLKIMTLISKHTAYYDYKNFHFTPLWESNNDMWDYELKDSSPTLMIRLMQLISVLMHHKLHERPEFCRTLREIIKSSEKMKDKTMSLVHTAVLQTQDCGIELLKLLLRLGASPNDLDENGLPPVYYAVSVFSNDYNRRKVPFPLCKEIIDLLVEYGAHMDYCGKDGRNTLDLLANSGVDVCEVKYTTLQCLAARKLHDIPEECREAVPKHLEEFVSRHNPTSRDYVFMSDVLELLDLDWDTDGESENNDLDSSSEDSDDNNHYNDYDIDLPPYVDY</sequence>
<proteinExistence type="predicted"/>
<evidence type="ECO:0000256" key="2">
    <source>
        <dbReference type="SAM" id="MobiDB-lite"/>
    </source>
</evidence>
<evidence type="ECO:0000256" key="1">
    <source>
        <dbReference type="PROSITE-ProRule" id="PRU00023"/>
    </source>
</evidence>
<evidence type="ECO:0000313" key="4">
    <source>
        <dbReference type="Proteomes" id="UP001186944"/>
    </source>
</evidence>
<accession>A0AA89C6Y1</accession>
<dbReference type="SUPFAM" id="SSF48403">
    <property type="entry name" value="Ankyrin repeat"/>
    <property type="match status" value="2"/>
</dbReference>
<feature type="compositionally biased region" description="Basic and acidic residues" evidence="2">
    <location>
        <begin position="505"/>
        <end position="519"/>
    </location>
</feature>
<dbReference type="Gene3D" id="1.25.40.20">
    <property type="entry name" value="Ankyrin repeat-containing domain"/>
    <property type="match status" value="3"/>
</dbReference>
<feature type="compositionally biased region" description="Acidic residues" evidence="2">
    <location>
        <begin position="887"/>
        <end position="902"/>
    </location>
</feature>
<name>A0AA89C6Y1_PINIB</name>
<dbReference type="InterPro" id="IPR051616">
    <property type="entry name" value="Cul2-RING_E3_ligase_SR"/>
</dbReference>
<dbReference type="PANTHER" id="PTHR46224">
    <property type="entry name" value="ANKYRIN REPEAT FAMILY PROTEIN"/>
    <property type="match status" value="1"/>
</dbReference>
<keyword evidence="1" id="KW-0040">ANK repeat</keyword>
<evidence type="ECO:0000313" key="3">
    <source>
        <dbReference type="EMBL" id="KAK3108865.1"/>
    </source>
</evidence>